<dbReference type="Gene3D" id="3.40.50.150">
    <property type="entry name" value="Vaccinia Virus protein VP39"/>
    <property type="match status" value="1"/>
</dbReference>
<evidence type="ECO:0000256" key="2">
    <source>
        <dbReference type="ARBA" id="ARBA00022552"/>
    </source>
</evidence>
<feature type="binding site" evidence="7 8">
    <location>
        <position position="105"/>
    </location>
    <ligand>
        <name>S-adenosyl-L-methionine</name>
        <dbReference type="ChEBI" id="CHEBI:59789"/>
    </ligand>
</feature>
<keyword evidence="4 7" id="KW-0808">Transferase</keyword>
<accession>A0A9D9DN12</accession>
<keyword evidence="2 7" id="KW-0698">rRNA processing</keyword>
<evidence type="ECO:0000313" key="11">
    <source>
        <dbReference type="Proteomes" id="UP000823635"/>
    </source>
</evidence>
<evidence type="ECO:0000256" key="8">
    <source>
        <dbReference type="PROSITE-ProRule" id="PRU01026"/>
    </source>
</evidence>
<keyword evidence="3 7" id="KW-0489">Methyltransferase</keyword>
<keyword evidence="5 7" id="KW-0949">S-adenosyl-L-methionine</keyword>
<sequence length="266" mass="30510">MMYVRAKKALGQHFLKDEKVAKRIVDSLILNGRSQVLEIGPGTGVLTKYLLENPAIRLEVAEIDPESIACLQERFPQLLYSLQQRDFLKIPLEKIFQGEFAVIGNFPYNISSQIFFKILDYKDTVPQVVCMLQREVAQRLTSGPGNKSYGILSVLLQAWYDTEYLFTVDENLFLPPPKVKSGVIRLIRNSRKELGCDYALFKSIVKTTFNQRRKQIGNSLKPLCGERLRELEGNRLLGLRPEQLSVEDFVTLTNYIKFETDTDQLL</sequence>
<comment type="function">
    <text evidence="7">Specifically dimethylates two adjacent adenosines (A1518 and A1519) in the loop of a conserved hairpin near the 3'-end of 16S rRNA in the 30S particle. May play a critical role in biogenesis of 30S subunits.</text>
</comment>
<gene>
    <name evidence="7 10" type="primary">rsmA</name>
    <name evidence="7" type="synonym">ksgA</name>
    <name evidence="10" type="ORF">IAC68_05635</name>
</gene>
<keyword evidence="1 7" id="KW-0963">Cytoplasm</keyword>
<dbReference type="NCBIfam" id="TIGR00755">
    <property type="entry name" value="ksgA"/>
    <property type="match status" value="1"/>
</dbReference>
<dbReference type="SMART" id="SM00650">
    <property type="entry name" value="rADc"/>
    <property type="match status" value="1"/>
</dbReference>
<dbReference type="Pfam" id="PF00398">
    <property type="entry name" value="RrnaAD"/>
    <property type="match status" value="1"/>
</dbReference>
<dbReference type="InterPro" id="IPR029063">
    <property type="entry name" value="SAM-dependent_MTases_sf"/>
</dbReference>
<dbReference type="GO" id="GO:0003723">
    <property type="term" value="F:RNA binding"/>
    <property type="evidence" value="ECO:0007669"/>
    <property type="project" value="UniProtKB-UniRule"/>
</dbReference>
<organism evidence="10 11">
    <name type="scientific">Candidatus Egerieousia excrementavium</name>
    <dbReference type="NCBI Taxonomy" id="2840778"/>
    <lineage>
        <taxon>Bacteria</taxon>
        <taxon>Pseudomonadati</taxon>
        <taxon>Bacteroidota</taxon>
        <taxon>Bacteroidia</taxon>
        <taxon>Bacteroidales</taxon>
        <taxon>Candidatus Egerieousia</taxon>
    </lineage>
</organism>
<dbReference type="FunFam" id="1.10.8.100:FF:000001">
    <property type="entry name" value="Ribosomal RNA small subunit methyltransferase A"/>
    <property type="match status" value="1"/>
</dbReference>
<feature type="binding site" evidence="7 8">
    <location>
        <position position="86"/>
    </location>
    <ligand>
        <name>S-adenosyl-L-methionine</name>
        <dbReference type="ChEBI" id="CHEBI:59789"/>
    </ligand>
</feature>
<dbReference type="GO" id="GO:0005829">
    <property type="term" value="C:cytosol"/>
    <property type="evidence" value="ECO:0007669"/>
    <property type="project" value="TreeGrafter"/>
</dbReference>
<dbReference type="Gene3D" id="1.10.8.100">
    <property type="entry name" value="Ribosomal RNA adenine dimethylase-like, domain 2"/>
    <property type="match status" value="1"/>
</dbReference>
<comment type="subcellular location">
    <subcellularLocation>
        <location evidence="7">Cytoplasm</location>
    </subcellularLocation>
</comment>
<dbReference type="PANTHER" id="PTHR11727">
    <property type="entry name" value="DIMETHYLADENOSINE TRANSFERASE"/>
    <property type="match status" value="1"/>
</dbReference>
<evidence type="ECO:0000256" key="5">
    <source>
        <dbReference type="ARBA" id="ARBA00022691"/>
    </source>
</evidence>
<feature type="binding site" evidence="7 8">
    <location>
        <position position="13"/>
    </location>
    <ligand>
        <name>S-adenosyl-L-methionine</name>
        <dbReference type="ChEBI" id="CHEBI:59789"/>
    </ligand>
</feature>
<comment type="catalytic activity">
    <reaction evidence="7">
        <text>adenosine(1518)/adenosine(1519) in 16S rRNA + 4 S-adenosyl-L-methionine = N(6)-dimethyladenosine(1518)/N(6)-dimethyladenosine(1519) in 16S rRNA + 4 S-adenosyl-L-homocysteine + 4 H(+)</text>
        <dbReference type="Rhea" id="RHEA:19609"/>
        <dbReference type="Rhea" id="RHEA-COMP:10232"/>
        <dbReference type="Rhea" id="RHEA-COMP:10233"/>
        <dbReference type="ChEBI" id="CHEBI:15378"/>
        <dbReference type="ChEBI" id="CHEBI:57856"/>
        <dbReference type="ChEBI" id="CHEBI:59789"/>
        <dbReference type="ChEBI" id="CHEBI:74411"/>
        <dbReference type="ChEBI" id="CHEBI:74493"/>
        <dbReference type="EC" id="2.1.1.182"/>
    </reaction>
</comment>
<comment type="similarity">
    <text evidence="7">Belongs to the class I-like SAM-binding methyltransferase superfamily. rRNA adenine N(6)-methyltransferase family. RsmA subfamily.</text>
</comment>
<evidence type="ECO:0000259" key="9">
    <source>
        <dbReference type="SMART" id="SM00650"/>
    </source>
</evidence>
<dbReference type="GO" id="GO:0052908">
    <property type="term" value="F:16S rRNA (adenine(1518)-N(6)/adenine(1519)-N(6))-dimethyltransferase activity"/>
    <property type="evidence" value="ECO:0007669"/>
    <property type="project" value="UniProtKB-EC"/>
</dbReference>
<dbReference type="PROSITE" id="PS51689">
    <property type="entry name" value="SAM_RNA_A_N6_MT"/>
    <property type="match status" value="1"/>
</dbReference>
<feature type="domain" description="Ribosomal RNA adenine methylase transferase N-terminal" evidence="9">
    <location>
        <begin position="20"/>
        <end position="190"/>
    </location>
</feature>
<dbReference type="AlphaFoldDB" id="A0A9D9DN12"/>
<dbReference type="InterPro" id="IPR020598">
    <property type="entry name" value="rRNA_Ade_methylase_Trfase_N"/>
</dbReference>
<proteinExistence type="inferred from homology"/>
<dbReference type="InterPro" id="IPR023165">
    <property type="entry name" value="rRNA_Ade_diMease-like_C"/>
</dbReference>
<keyword evidence="6 7" id="KW-0694">RNA-binding</keyword>
<feature type="binding site" evidence="7 8">
    <location>
        <position position="62"/>
    </location>
    <ligand>
        <name>S-adenosyl-L-methionine</name>
        <dbReference type="ChEBI" id="CHEBI:59789"/>
    </ligand>
</feature>
<name>A0A9D9DN12_9BACT</name>
<feature type="binding site" evidence="7 8">
    <location>
        <position position="15"/>
    </location>
    <ligand>
        <name>S-adenosyl-L-methionine</name>
        <dbReference type="ChEBI" id="CHEBI:59789"/>
    </ligand>
</feature>
<feature type="binding site" evidence="7 8">
    <location>
        <position position="40"/>
    </location>
    <ligand>
        <name>S-adenosyl-L-methionine</name>
        <dbReference type="ChEBI" id="CHEBI:59789"/>
    </ligand>
</feature>
<dbReference type="InterPro" id="IPR001737">
    <property type="entry name" value="KsgA/Erm"/>
</dbReference>
<evidence type="ECO:0000256" key="6">
    <source>
        <dbReference type="ARBA" id="ARBA00022884"/>
    </source>
</evidence>
<dbReference type="SUPFAM" id="SSF53335">
    <property type="entry name" value="S-adenosyl-L-methionine-dependent methyltransferases"/>
    <property type="match status" value="1"/>
</dbReference>
<evidence type="ECO:0000256" key="4">
    <source>
        <dbReference type="ARBA" id="ARBA00022679"/>
    </source>
</evidence>
<reference evidence="10" key="1">
    <citation type="submission" date="2020-10" db="EMBL/GenBank/DDBJ databases">
        <authorList>
            <person name="Gilroy R."/>
        </authorList>
    </citation>
    <scope>NUCLEOTIDE SEQUENCE</scope>
    <source>
        <strain evidence="10">15467</strain>
    </source>
</reference>
<reference evidence="10" key="2">
    <citation type="journal article" date="2021" name="PeerJ">
        <title>Extensive microbial diversity within the chicken gut microbiome revealed by metagenomics and culture.</title>
        <authorList>
            <person name="Gilroy R."/>
            <person name="Ravi A."/>
            <person name="Getino M."/>
            <person name="Pursley I."/>
            <person name="Horton D.L."/>
            <person name="Alikhan N.F."/>
            <person name="Baker D."/>
            <person name="Gharbi K."/>
            <person name="Hall N."/>
            <person name="Watson M."/>
            <person name="Adriaenssens E.M."/>
            <person name="Foster-Nyarko E."/>
            <person name="Jarju S."/>
            <person name="Secka A."/>
            <person name="Antonio M."/>
            <person name="Oren A."/>
            <person name="Chaudhuri R.R."/>
            <person name="La Ragione R."/>
            <person name="Hildebrand F."/>
            <person name="Pallen M.J."/>
        </authorList>
    </citation>
    <scope>NUCLEOTIDE SEQUENCE</scope>
    <source>
        <strain evidence="10">15467</strain>
    </source>
</reference>
<comment type="caution">
    <text evidence="10">The sequence shown here is derived from an EMBL/GenBank/DDBJ whole genome shotgun (WGS) entry which is preliminary data.</text>
</comment>
<dbReference type="HAMAP" id="MF_00607">
    <property type="entry name" value="16SrRNA_methyltr_A"/>
    <property type="match status" value="1"/>
</dbReference>
<dbReference type="InterPro" id="IPR011530">
    <property type="entry name" value="rRNA_adenine_dimethylase"/>
</dbReference>
<evidence type="ECO:0000256" key="3">
    <source>
        <dbReference type="ARBA" id="ARBA00022603"/>
    </source>
</evidence>
<dbReference type="EMBL" id="JADINB010000126">
    <property type="protein sequence ID" value="MBO8429391.1"/>
    <property type="molecule type" value="Genomic_DNA"/>
</dbReference>
<evidence type="ECO:0000256" key="1">
    <source>
        <dbReference type="ARBA" id="ARBA00022490"/>
    </source>
</evidence>
<dbReference type="Proteomes" id="UP000823635">
    <property type="component" value="Unassembled WGS sequence"/>
</dbReference>
<dbReference type="CDD" id="cd02440">
    <property type="entry name" value="AdoMet_MTases"/>
    <property type="match status" value="1"/>
</dbReference>
<evidence type="ECO:0000256" key="7">
    <source>
        <dbReference type="HAMAP-Rule" id="MF_00607"/>
    </source>
</evidence>
<evidence type="ECO:0000313" key="10">
    <source>
        <dbReference type="EMBL" id="MBO8429391.1"/>
    </source>
</evidence>
<dbReference type="PANTHER" id="PTHR11727:SF7">
    <property type="entry name" value="DIMETHYLADENOSINE TRANSFERASE-RELATED"/>
    <property type="match status" value="1"/>
</dbReference>
<dbReference type="EC" id="2.1.1.182" evidence="7"/>
<protein>
    <recommendedName>
        <fullName evidence="7">Ribosomal RNA small subunit methyltransferase A</fullName>
        <ecNumber evidence="7">2.1.1.182</ecNumber>
    </recommendedName>
    <alternativeName>
        <fullName evidence="7">16S rRNA (adenine(1518)-N(6)/adenine(1519)-N(6))-dimethyltransferase</fullName>
    </alternativeName>
    <alternativeName>
        <fullName evidence="7">16S rRNA dimethyladenosine transferase</fullName>
    </alternativeName>
    <alternativeName>
        <fullName evidence="7">16S rRNA dimethylase</fullName>
    </alternativeName>
    <alternativeName>
        <fullName evidence="7">S-adenosylmethionine-6-N', N'-adenosyl(rRNA) dimethyltransferase</fullName>
    </alternativeName>
</protein>